<evidence type="ECO:0000256" key="1">
    <source>
        <dbReference type="PROSITE-ProRule" id="PRU00176"/>
    </source>
</evidence>
<dbReference type="InterPro" id="IPR035979">
    <property type="entry name" value="RBD_domain_sf"/>
</dbReference>
<dbReference type="Proteomes" id="UP000827284">
    <property type="component" value="Unassembled WGS sequence"/>
</dbReference>
<accession>A0A9P3LZM7</accession>
<dbReference type="PANTHER" id="PTHR48034">
    <property type="entry name" value="TRANSFORMER-2 SEX-DETERMINING PROTEIN-RELATED"/>
    <property type="match status" value="1"/>
</dbReference>
<evidence type="ECO:0000313" key="4">
    <source>
        <dbReference type="EMBL" id="GJJ76434.1"/>
    </source>
</evidence>
<dbReference type="InterPro" id="IPR012677">
    <property type="entry name" value="Nucleotide-bd_a/b_plait_sf"/>
</dbReference>
<evidence type="ECO:0000256" key="2">
    <source>
        <dbReference type="SAM" id="MobiDB-lite"/>
    </source>
</evidence>
<name>A0A9P3LZM7_9FUNG</name>
<dbReference type="OrthoDB" id="439808at2759"/>
<reference evidence="4" key="1">
    <citation type="submission" date="2021-11" db="EMBL/GenBank/DDBJ databases">
        <authorList>
            <person name="Herlambang A."/>
            <person name="Guo Y."/>
            <person name="Takashima Y."/>
            <person name="Nishizawa T."/>
        </authorList>
    </citation>
    <scope>NUCLEOTIDE SEQUENCE</scope>
    <source>
        <strain evidence="4">E1425</strain>
    </source>
</reference>
<feature type="compositionally biased region" description="Basic and acidic residues" evidence="2">
    <location>
        <begin position="168"/>
        <end position="184"/>
    </location>
</feature>
<dbReference type="SUPFAM" id="SSF54928">
    <property type="entry name" value="RNA-binding domain, RBD"/>
    <property type="match status" value="1"/>
</dbReference>
<keyword evidence="1" id="KW-0694">RNA-binding</keyword>
<dbReference type="Gene3D" id="3.30.70.330">
    <property type="match status" value="1"/>
</dbReference>
<feature type="domain" description="RRM" evidence="3">
    <location>
        <begin position="9"/>
        <end position="87"/>
    </location>
</feature>
<organism evidence="4 5">
    <name type="scientific">Entomortierella parvispora</name>
    <dbReference type="NCBI Taxonomy" id="205924"/>
    <lineage>
        <taxon>Eukaryota</taxon>
        <taxon>Fungi</taxon>
        <taxon>Fungi incertae sedis</taxon>
        <taxon>Mucoromycota</taxon>
        <taxon>Mortierellomycotina</taxon>
        <taxon>Mortierellomycetes</taxon>
        <taxon>Mortierellales</taxon>
        <taxon>Mortierellaceae</taxon>
        <taxon>Entomortierella</taxon>
    </lineage>
</organism>
<feature type="region of interest" description="Disordered" evidence="2">
    <location>
        <begin position="84"/>
        <end position="257"/>
    </location>
</feature>
<proteinExistence type="predicted"/>
<dbReference type="InterPro" id="IPR050441">
    <property type="entry name" value="RBM"/>
</dbReference>
<feature type="compositionally biased region" description="Basic residues" evidence="2">
    <location>
        <begin position="108"/>
        <end position="130"/>
    </location>
</feature>
<keyword evidence="5" id="KW-1185">Reference proteome</keyword>
<dbReference type="SMART" id="SM00360">
    <property type="entry name" value="RRM"/>
    <property type="match status" value="1"/>
</dbReference>
<evidence type="ECO:0000259" key="3">
    <source>
        <dbReference type="PROSITE" id="PS50102"/>
    </source>
</evidence>
<dbReference type="InterPro" id="IPR000504">
    <property type="entry name" value="RRM_dom"/>
</dbReference>
<reference evidence="4" key="2">
    <citation type="journal article" date="2022" name="Microbiol. Resour. Announc.">
        <title>Whole-Genome Sequence of Entomortierella parvispora E1425, a Mucoromycotan Fungus Associated with Burkholderiaceae-Related Endosymbiotic Bacteria.</title>
        <authorList>
            <person name="Herlambang A."/>
            <person name="Guo Y."/>
            <person name="Takashima Y."/>
            <person name="Narisawa K."/>
            <person name="Ohta H."/>
            <person name="Nishizawa T."/>
        </authorList>
    </citation>
    <scope>NUCLEOTIDE SEQUENCE</scope>
    <source>
        <strain evidence="4">E1425</strain>
    </source>
</reference>
<protein>
    <recommendedName>
        <fullName evidence="3">RRM domain-containing protein</fullName>
    </recommendedName>
</protein>
<dbReference type="Pfam" id="PF00076">
    <property type="entry name" value="RRM_1"/>
    <property type="match status" value="1"/>
</dbReference>
<feature type="compositionally biased region" description="Basic and acidic residues" evidence="2">
    <location>
        <begin position="96"/>
        <end position="107"/>
    </location>
</feature>
<dbReference type="AlphaFoldDB" id="A0A9P3LZM7"/>
<gene>
    <name evidence="4" type="ORF">EMPS_08793</name>
</gene>
<feature type="compositionally biased region" description="Basic and acidic residues" evidence="2">
    <location>
        <begin position="134"/>
        <end position="150"/>
    </location>
</feature>
<comment type="caution">
    <text evidence="4">The sequence shown here is derived from an EMBL/GenBank/DDBJ whole genome shotgun (WGS) entry which is preliminary data.</text>
</comment>
<sequence length="257" mass="30155">MRRDNSNGTSIHVSGFKDSTRPSDLAVLFEPYGRIADVYIPKNYYTGVSRGFAYIQYENDEDARRVMEGGDQFSLDGRRLTLEYAQGRRKSPNQMRHGERRGGDRGRGRSRSRSRSRDRRYRRSPRRYSRSRSPSRDRRDRRDRRRDSRSPVRRRSRSPTPSRSRSPYRRESSRRSPSPRERGYRSPSPRRGSYRSPSPKRGSYRSPSPRRQTFSPRGYSPRQPAINQEQGEYPPAEVEGYTPPRHISPASFNNDGY</sequence>
<dbReference type="GO" id="GO:0003723">
    <property type="term" value="F:RNA binding"/>
    <property type="evidence" value="ECO:0007669"/>
    <property type="project" value="UniProtKB-UniRule"/>
</dbReference>
<dbReference type="PROSITE" id="PS50102">
    <property type="entry name" value="RRM"/>
    <property type="match status" value="1"/>
</dbReference>
<feature type="compositionally biased region" description="Low complexity" evidence="2">
    <location>
        <begin position="185"/>
        <end position="211"/>
    </location>
</feature>
<dbReference type="EMBL" id="BQFW01000012">
    <property type="protein sequence ID" value="GJJ76434.1"/>
    <property type="molecule type" value="Genomic_DNA"/>
</dbReference>
<evidence type="ECO:0000313" key="5">
    <source>
        <dbReference type="Proteomes" id="UP000827284"/>
    </source>
</evidence>